<dbReference type="Pfam" id="PF05523">
    <property type="entry name" value="FdtA"/>
    <property type="match status" value="1"/>
</dbReference>
<sequence>MDEIRVKNSGLVPRSSIEEGGRGSLLVVEGGQMPFTMARVYAIHGVNESGAVRGMHAHKKTDQAIFIIVGELILHLDDGSSQQTLRLSGKTDGVRLGPMLWHSMSDFTPDCVALLVASLPYDESDYIRDYEEFKKYTRALNLR</sequence>
<dbReference type="SUPFAM" id="SSF51182">
    <property type="entry name" value="RmlC-like cupins"/>
    <property type="match status" value="1"/>
</dbReference>
<gene>
    <name evidence="2" type="ORF">UY57_C0001G0016</name>
</gene>
<dbReference type="InterPro" id="IPR014710">
    <property type="entry name" value="RmlC-like_jellyroll"/>
</dbReference>
<dbReference type="InterPro" id="IPR011051">
    <property type="entry name" value="RmlC_Cupin_sf"/>
</dbReference>
<protein>
    <submittedName>
        <fullName evidence="2">WxcM domain protein</fullName>
    </submittedName>
</protein>
<evidence type="ECO:0000313" key="2">
    <source>
        <dbReference type="EMBL" id="KKW18106.1"/>
    </source>
</evidence>
<comment type="caution">
    <text evidence="2">The sequence shown here is derived from an EMBL/GenBank/DDBJ whole genome shotgun (WGS) entry which is preliminary data.</text>
</comment>
<organism evidence="2 3">
    <name type="scientific">Candidatus Kaiserbacteria bacterium GW2011_GWB1_50_17</name>
    <dbReference type="NCBI Taxonomy" id="1618673"/>
    <lineage>
        <taxon>Bacteria</taxon>
        <taxon>Candidatus Kaiseribacteriota</taxon>
    </lineage>
</organism>
<dbReference type="Gene3D" id="2.60.120.10">
    <property type="entry name" value="Jelly Rolls"/>
    <property type="match status" value="1"/>
</dbReference>
<dbReference type="AlphaFoldDB" id="A0A0G1WH82"/>
<proteinExistence type="predicted"/>
<name>A0A0G1WH82_9BACT</name>
<accession>A0A0G1WH82</accession>
<dbReference type="Proteomes" id="UP000034120">
    <property type="component" value="Unassembled WGS sequence"/>
</dbReference>
<dbReference type="EMBL" id="LCQM01000001">
    <property type="protein sequence ID" value="KKW18106.1"/>
    <property type="molecule type" value="Genomic_DNA"/>
</dbReference>
<reference evidence="2 3" key="1">
    <citation type="journal article" date="2015" name="Nature">
        <title>rRNA introns, odd ribosomes, and small enigmatic genomes across a large radiation of phyla.</title>
        <authorList>
            <person name="Brown C.T."/>
            <person name="Hug L.A."/>
            <person name="Thomas B.C."/>
            <person name="Sharon I."/>
            <person name="Castelle C.J."/>
            <person name="Singh A."/>
            <person name="Wilkins M.J."/>
            <person name="Williams K.H."/>
            <person name="Banfield J.F."/>
        </authorList>
    </citation>
    <scope>NUCLEOTIDE SEQUENCE [LARGE SCALE GENOMIC DNA]</scope>
</reference>
<dbReference type="InterPro" id="IPR008894">
    <property type="entry name" value="QdtA_cupin_dom"/>
</dbReference>
<evidence type="ECO:0000259" key="1">
    <source>
        <dbReference type="Pfam" id="PF05523"/>
    </source>
</evidence>
<evidence type="ECO:0000313" key="3">
    <source>
        <dbReference type="Proteomes" id="UP000034120"/>
    </source>
</evidence>
<dbReference type="CDD" id="cd20292">
    <property type="entry name" value="cupin_QdtA-like"/>
    <property type="match status" value="1"/>
</dbReference>
<feature type="domain" description="Sugar 3,4-ketoisomerase QdtA cupin" evidence="1">
    <location>
        <begin position="19"/>
        <end position="137"/>
    </location>
</feature>